<evidence type="ECO:0000256" key="5">
    <source>
        <dbReference type="ARBA" id="ARBA00015611"/>
    </source>
</evidence>
<accession>A0ABS1S2S7</accession>
<evidence type="ECO:0000256" key="10">
    <source>
        <dbReference type="ARBA" id="ARBA00022833"/>
    </source>
</evidence>
<evidence type="ECO:0000313" key="17">
    <source>
        <dbReference type="EMBL" id="MBL3672414.1"/>
    </source>
</evidence>
<keyword evidence="9 17" id="KW-0378">Hydrolase</keyword>
<gene>
    <name evidence="17" type="primary">pepN</name>
    <name evidence="17" type="ORF">JL111_02860</name>
</gene>
<dbReference type="InterPro" id="IPR027268">
    <property type="entry name" value="Peptidase_M4/M1_CTD_sf"/>
</dbReference>
<dbReference type="InterPro" id="IPR042097">
    <property type="entry name" value="Aminopeptidase_N-like_N_sf"/>
</dbReference>
<dbReference type="InterPro" id="IPR037144">
    <property type="entry name" value="Peptidase_M1_pepN_C_sf"/>
</dbReference>
<keyword evidence="7" id="KW-0645">Protease</keyword>
<organism evidence="17 18">
    <name type="scientific">Paracoccus aerius</name>
    <dbReference type="NCBI Taxonomy" id="1915382"/>
    <lineage>
        <taxon>Bacteria</taxon>
        <taxon>Pseudomonadati</taxon>
        <taxon>Pseudomonadota</taxon>
        <taxon>Alphaproteobacteria</taxon>
        <taxon>Rhodobacterales</taxon>
        <taxon>Paracoccaceae</taxon>
        <taxon>Paracoccus</taxon>
    </lineage>
</organism>
<dbReference type="InterPro" id="IPR012779">
    <property type="entry name" value="Peptidase_M1_pepN"/>
</dbReference>
<dbReference type="PRINTS" id="PR00756">
    <property type="entry name" value="ALADIPTASE"/>
</dbReference>
<evidence type="ECO:0000256" key="7">
    <source>
        <dbReference type="ARBA" id="ARBA00022670"/>
    </source>
</evidence>
<reference evidence="17 18" key="1">
    <citation type="submission" date="2021-01" db="EMBL/GenBank/DDBJ databases">
        <title>011410 draft genome.</title>
        <authorList>
            <person name="Lang L."/>
        </authorList>
    </citation>
    <scope>NUCLEOTIDE SEQUENCE [LARGE SCALE GENOMIC DNA]</scope>
    <source>
        <strain evidence="17 18">KCTC 42845</strain>
    </source>
</reference>
<dbReference type="RefSeq" id="WP_191307283.1">
    <property type="nucleotide sequence ID" value="NZ_BNCL01000001.1"/>
</dbReference>
<feature type="domain" description="Peptidase M1 alanyl aminopeptidase C-terminal" evidence="15">
    <location>
        <begin position="541"/>
        <end position="855"/>
    </location>
</feature>
<evidence type="ECO:0000256" key="9">
    <source>
        <dbReference type="ARBA" id="ARBA00022801"/>
    </source>
</evidence>
<evidence type="ECO:0000259" key="13">
    <source>
        <dbReference type="Pfam" id="PF01433"/>
    </source>
</evidence>
<keyword evidence="10" id="KW-0862">Zinc</keyword>
<dbReference type="Gene3D" id="1.10.390.10">
    <property type="entry name" value="Neutral Protease Domain 2"/>
    <property type="match status" value="1"/>
</dbReference>
<keyword evidence="6 17" id="KW-0031">Aminopeptidase</keyword>
<dbReference type="InterPro" id="IPR045357">
    <property type="entry name" value="Aminopeptidase_N-like_N"/>
</dbReference>
<evidence type="ECO:0000256" key="3">
    <source>
        <dbReference type="ARBA" id="ARBA00010136"/>
    </source>
</evidence>
<dbReference type="Pfam" id="PF17432">
    <property type="entry name" value="DUF3458_C"/>
    <property type="match status" value="1"/>
</dbReference>
<evidence type="ECO:0000256" key="2">
    <source>
        <dbReference type="ARBA" id="ARBA00001947"/>
    </source>
</evidence>
<evidence type="ECO:0000259" key="16">
    <source>
        <dbReference type="Pfam" id="PF17900"/>
    </source>
</evidence>
<dbReference type="InterPro" id="IPR038438">
    <property type="entry name" value="PepN_Ig-like_sf"/>
</dbReference>
<dbReference type="Gene3D" id="2.60.40.1730">
    <property type="entry name" value="tricorn interacting facor f3 domain"/>
    <property type="match status" value="1"/>
</dbReference>
<feature type="domain" description="Aminopeptidase N-like N-terminal" evidence="16">
    <location>
        <begin position="68"/>
        <end position="187"/>
    </location>
</feature>
<dbReference type="Pfam" id="PF11940">
    <property type="entry name" value="DUF3458"/>
    <property type="match status" value="1"/>
</dbReference>
<comment type="caution">
    <text evidence="17">The sequence shown here is derived from an EMBL/GenBank/DDBJ whole genome shotgun (WGS) entry which is preliminary data.</text>
</comment>
<dbReference type="NCBIfam" id="TIGR02414">
    <property type="entry name" value="pepN_proteo"/>
    <property type="match status" value="1"/>
</dbReference>
<protein>
    <recommendedName>
        <fullName evidence="5 12">Aminopeptidase N</fullName>
        <ecNumber evidence="4 12">3.4.11.2</ecNumber>
    </recommendedName>
</protein>
<evidence type="ECO:0000256" key="4">
    <source>
        <dbReference type="ARBA" id="ARBA00012564"/>
    </source>
</evidence>
<dbReference type="SUPFAM" id="SSF63737">
    <property type="entry name" value="Leukotriene A4 hydrolase N-terminal domain"/>
    <property type="match status" value="1"/>
</dbReference>
<dbReference type="PANTHER" id="PTHR46322:SF1">
    <property type="entry name" value="PUROMYCIN-SENSITIVE AMINOPEPTIDASE"/>
    <property type="match status" value="1"/>
</dbReference>
<comment type="catalytic activity">
    <reaction evidence="1">
        <text>Release of an N-terminal amino acid, Xaa-|-Yaa- from a peptide, amide or arylamide. Xaa is preferably Ala, but may be most amino acids including Pro (slow action). When a terminal hydrophobic residue is followed by a prolyl residue, the two may be released as an intact Xaa-Pro dipeptide.</text>
        <dbReference type="EC" id="3.4.11.2"/>
    </reaction>
</comment>
<dbReference type="InterPro" id="IPR001930">
    <property type="entry name" value="Peptidase_M1"/>
</dbReference>
<keyword evidence="8" id="KW-0479">Metal-binding</keyword>
<dbReference type="EMBL" id="JAESHT010000002">
    <property type="protein sequence ID" value="MBL3672414.1"/>
    <property type="molecule type" value="Genomic_DNA"/>
</dbReference>
<comment type="similarity">
    <text evidence="3">Belongs to the peptidase M1 family.</text>
</comment>
<evidence type="ECO:0000259" key="14">
    <source>
        <dbReference type="Pfam" id="PF11940"/>
    </source>
</evidence>
<evidence type="ECO:0000313" key="18">
    <source>
        <dbReference type="Proteomes" id="UP000644749"/>
    </source>
</evidence>
<evidence type="ECO:0000256" key="6">
    <source>
        <dbReference type="ARBA" id="ARBA00022438"/>
    </source>
</evidence>
<evidence type="ECO:0000256" key="8">
    <source>
        <dbReference type="ARBA" id="ARBA00022723"/>
    </source>
</evidence>
<dbReference type="PANTHER" id="PTHR46322">
    <property type="entry name" value="PUROMYCIN-SENSITIVE AMINOPEPTIDASE"/>
    <property type="match status" value="1"/>
</dbReference>
<dbReference type="GO" id="GO:0004177">
    <property type="term" value="F:aminopeptidase activity"/>
    <property type="evidence" value="ECO:0007669"/>
    <property type="project" value="UniProtKB-KW"/>
</dbReference>
<keyword evidence="18" id="KW-1185">Reference proteome</keyword>
<feature type="domain" description="Peptidase M1 membrane alanine aminopeptidase" evidence="13">
    <location>
        <begin position="226"/>
        <end position="440"/>
    </location>
</feature>
<dbReference type="InterPro" id="IPR035414">
    <property type="entry name" value="Peptidase_M1_pepN_Ig-like"/>
</dbReference>
<evidence type="ECO:0000256" key="12">
    <source>
        <dbReference type="NCBIfam" id="TIGR02414"/>
    </source>
</evidence>
<comment type="cofactor">
    <cofactor evidence="2">
        <name>Zn(2+)</name>
        <dbReference type="ChEBI" id="CHEBI:29105"/>
    </cofactor>
</comment>
<dbReference type="Proteomes" id="UP000644749">
    <property type="component" value="Unassembled WGS sequence"/>
</dbReference>
<dbReference type="Gene3D" id="2.60.40.1840">
    <property type="match status" value="1"/>
</dbReference>
<sequence length="859" mass="94973">MTNTHGQNVHKLADYRPYPFVLSATRMRFRLSPGNTRVHAELSLAPRDAQQAADLVLDGGKAVRLLALTIDGQPLDPAHVTRQEETLTIAADALPRHPFLLETEVEIDPSANTACEGLYISNGMFCTQCEAEGFRHITFYPDRPDVMATFYVTIDSDLPVLLSNGNPVGQSQGRAEWHDPWPKPSYLFALVAGDLVAVSDSFTTRSGRKVALNVWVRPGDQDRAGFAMESLIKSMKWDEDVYGREYDLDVFNIVAVDDFNMGAMENKGLNIFNSKLVLASPETATDGDYERIEAVIAHEYFHNWTGNRITCRDWFQLCLKEGLTVFRDQQFTSDMRSAAVKRIEDVQALRARQFREDQGPLAHPPRPDRYEEINNFYTATVYEKGAEVIGMLKRLVGDDGYRRALDLYFDRHDGDAATIEDWLKVFEDATGRDLAQFKRWYTDAGTPRLTMIEDWQDGTLALTFTQETPPTPGQAQKLPRVIPVAVGLIGPNGDEVTPTQVLEVTEASQTFTFAGLGARPVVSALRGFSAPVMLSRDLDDATRAFLLAHDTDPFARWEAGRELALSALIAASQGKTVTGDYVDAIGRLIADDAADPAFRALCLNLPGEEEIATRLSSEGLTPDPDAIHAARELLARQIAETHLDLLSQLYEDMTVEGPYIPDAAGTAGRSLRNAVLALLTRIDGGERAEILFGIASNMTERMAALTSLLRRGRGQAELAALQDQFAGNRLVMDKWFAVQPMAAPPLQAAAVARDLSQRKDFDWKNPNRFRALLGGLAANHAGFHAADGSGYDFTADWLLRMDVLNPQMAARLSTAFETWTRYDPGRRAKALAALERIAASEGLSKNTREMVSRMIAAGR</sequence>
<dbReference type="InterPro" id="IPR014782">
    <property type="entry name" value="Peptidase_M1_dom"/>
</dbReference>
<dbReference type="EC" id="3.4.11.2" evidence="4 12"/>
<dbReference type="Gene3D" id="1.25.50.10">
    <property type="entry name" value="Peptidase M1, alanyl aminopeptidase, C-terminal domain"/>
    <property type="match status" value="1"/>
</dbReference>
<dbReference type="SUPFAM" id="SSF55486">
    <property type="entry name" value="Metalloproteases ('zincins'), catalytic domain"/>
    <property type="match status" value="1"/>
</dbReference>
<dbReference type="CDD" id="cd09600">
    <property type="entry name" value="M1_APN"/>
    <property type="match status" value="1"/>
</dbReference>
<name>A0ABS1S2S7_9RHOB</name>
<keyword evidence="11" id="KW-0482">Metalloprotease</keyword>
<dbReference type="Gene3D" id="3.30.2010.30">
    <property type="match status" value="1"/>
</dbReference>
<dbReference type="Pfam" id="PF01433">
    <property type="entry name" value="Peptidase_M1"/>
    <property type="match status" value="1"/>
</dbReference>
<feature type="domain" description="Peptidase M1 alanyl aminopeptidase Ig-like fold" evidence="14">
    <location>
        <begin position="445"/>
        <end position="536"/>
    </location>
</feature>
<evidence type="ECO:0000256" key="11">
    <source>
        <dbReference type="ARBA" id="ARBA00023049"/>
    </source>
</evidence>
<proteinExistence type="inferred from homology"/>
<evidence type="ECO:0000256" key="1">
    <source>
        <dbReference type="ARBA" id="ARBA00000098"/>
    </source>
</evidence>
<dbReference type="Pfam" id="PF17900">
    <property type="entry name" value="Peptidase_M1_N"/>
    <property type="match status" value="1"/>
</dbReference>
<evidence type="ECO:0000259" key="15">
    <source>
        <dbReference type="Pfam" id="PF17432"/>
    </source>
</evidence>
<dbReference type="InterPro" id="IPR024601">
    <property type="entry name" value="Peptidase_M1_pepN_C"/>
</dbReference>